<organism evidence="2 3">
    <name type="scientific">Hamiltosporidium magnivora</name>
    <dbReference type="NCBI Taxonomy" id="148818"/>
    <lineage>
        <taxon>Eukaryota</taxon>
        <taxon>Fungi</taxon>
        <taxon>Fungi incertae sedis</taxon>
        <taxon>Microsporidia</taxon>
        <taxon>Dubosqiidae</taxon>
        <taxon>Hamiltosporidium</taxon>
    </lineage>
</organism>
<name>A0A4Q9LE63_9MICR</name>
<evidence type="ECO:0000313" key="2">
    <source>
        <dbReference type="EMBL" id="TBU06247.1"/>
    </source>
</evidence>
<gene>
    <name evidence="2" type="ORF">CWI36_0484p0020</name>
</gene>
<dbReference type="Proteomes" id="UP000291404">
    <property type="component" value="Unassembled WGS sequence"/>
</dbReference>
<feature type="domain" description="DNA helicase Pif1-like 2B" evidence="1">
    <location>
        <begin position="74"/>
        <end position="108"/>
    </location>
</feature>
<dbReference type="AlphaFoldDB" id="A0A4Q9LE63"/>
<dbReference type="PANTHER" id="PTHR10492">
    <property type="match status" value="1"/>
</dbReference>
<dbReference type="EMBL" id="PITI01000484">
    <property type="protein sequence ID" value="TBU06247.1"/>
    <property type="molecule type" value="Genomic_DNA"/>
</dbReference>
<dbReference type="VEuPathDB" id="MicrosporidiaDB:CWI36_0484p0020"/>
<accession>A0A4Q9LE63</accession>
<sequence>MISKDIVKDIFGEVLFVNAVCKFSKKVILTHPNEEVTKIDQSVFDILQGEEKTYLSTDSLFSDDTDDVTDYPIEILNSLTLSGTPFNALYLKKGAIIMLLKNLNTERGIDLTSVACQSFQLKGRKFLIRLAFAMTINEAQGQILDKVGIFLPTPFFGTRQLYFSFSRVISSNDVKVYIKDTAEQGKILPGSDKIFTKNVMYKVVLDN</sequence>
<evidence type="ECO:0000313" key="3">
    <source>
        <dbReference type="Proteomes" id="UP000291404"/>
    </source>
</evidence>
<keyword evidence="2" id="KW-0067">ATP-binding</keyword>
<keyword evidence="2" id="KW-0378">Hydrolase</keyword>
<dbReference type="InterPro" id="IPR049163">
    <property type="entry name" value="Pif1-like_2B_dom"/>
</dbReference>
<dbReference type="Pfam" id="PF21530">
    <property type="entry name" value="Pif1_2B_dom"/>
    <property type="match status" value="1"/>
</dbReference>
<reference evidence="2 3" key="1">
    <citation type="submission" date="2017-12" db="EMBL/GenBank/DDBJ databases">
        <authorList>
            <person name="Pombert J.-F."/>
            <person name="Haag K.L."/>
            <person name="Ebert D."/>
        </authorList>
    </citation>
    <scope>NUCLEOTIDE SEQUENCE [LARGE SCALE GENOMIC DNA]</scope>
    <source>
        <strain evidence="2">BE-OM-2</strain>
    </source>
</reference>
<keyword evidence="2" id="KW-0547">Nucleotide-binding</keyword>
<comment type="caution">
    <text evidence="2">The sequence shown here is derived from an EMBL/GenBank/DDBJ whole genome shotgun (WGS) entry which is preliminary data.</text>
</comment>
<proteinExistence type="predicted"/>
<dbReference type="SUPFAM" id="SSF52540">
    <property type="entry name" value="P-loop containing nucleoside triphosphate hydrolases"/>
    <property type="match status" value="1"/>
</dbReference>
<dbReference type="GO" id="GO:0004386">
    <property type="term" value="F:helicase activity"/>
    <property type="evidence" value="ECO:0007669"/>
    <property type="project" value="UniProtKB-KW"/>
</dbReference>
<evidence type="ECO:0000259" key="1">
    <source>
        <dbReference type="Pfam" id="PF21530"/>
    </source>
</evidence>
<dbReference type="STRING" id="148818.A0A4Q9LE63"/>
<dbReference type="PANTHER" id="PTHR10492:SF57">
    <property type="entry name" value="ATP-DEPENDENT DNA HELICASE"/>
    <property type="match status" value="1"/>
</dbReference>
<keyword evidence="3" id="KW-1185">Reference proteome</keyword>
<dbReference type="VEuPathDB" id="MicrosporidiaDB:CWI39_0913p0010"/>
<protein>
    <submittedName>
        <fullName evidence="2">Putative PIF1-like helicase</fullName>
    </submittedName>
</protein>
<keyword evidence="2" id="KW-0347">Helicase</keyword>
<dbReference type="InterPro" id="IPR027417">
    <property type="entry name" value="P-loop_NTPase"/>
</dbReference>